<evidence type="ECO:0000313" key="7">
    <source>
        <dbReference type="Proteomes" id="UP000440578"/>
    </source>
</evidence>
<protein>
    <recommendedName>
        <fullName evidence="8">Zinc transporter ZIP1</fullName>
    </recommendedName>
</protein>
<dbReference type="EMBL" id="VIIS01001383">
    <property type="protein sequence ID" value="KAF0299213.1"/>
    <property type="molecule type" value="Genomic_DNA"/>
</dbReference>
<keyword evidence="4 5" id="KW-0472">Membrane</keyword>
<evidence type="ECO:0000256" key="3">
    <source>
        <dbReference type="ARBA" id="ARBA00022989"/>
    </source>
</evidence>
<comment type="subcellular location">
    <subcellularLocation>
        <location evidence="1">Membrane</location>
        <topology evidence="1">Multi-pass membrane protein</topology>
    </subcellularLocation>
</comment>
<proteinExistence type="predicted"/>
<dbReference type="GO" id="GO:0046873">
    <property type="term" value="F:metal ion transmembrane transporter activity"/>
    <property type="evidence" value="ECO:0007669"/>
    <property type="project" value="InterPro"/>
</dbReference>
<dbReference type="InterPro" id="IPR003689">
    <property type="entry name" value="ZIP"/>
</dbReference>
<evidence type="ECO:0000256" key="1">
    <source>
        <dbReference type="ARBA" id="ARBA00004141"/>
    </source>
</evidence>
<evidence type="ECO:0008006" key="8">
    <source>
        <dbReference type="Google" id="ProtNLM"/>
    </source>
</evidence>
<organism evidence="6 7">
    <name type="scientific">Amphibalanus amphitrite</name>
    <name type="common">Striped barnacle</name>
    <name type="synonym">Balanus amphitrite</name>
    <dbReference type="NCBI Taxonomy" id="1232801"/>
    <lineage>
        <taxon>Eukaryota</taxon>
        <taxon>Metazoa</taxon>
        <taxon>Ecdysozoa</taxon>
        <taxon>Arthropoda</taxon>
        <taxon>Crustacea</taxon>
        <taxon>Multicrustacea</taxon>
        <taxon>Cirripedia</taxon>
        <taxon>Thoracica</taxon>
        <taxon>Thoracicalcarea</taxon>
        <taxon>Balanomorpha</taxon>
        <taxon>Balanoidea</taxon>
        <taxon>Balanidae</taxon>
        <taxon>Amphibalaninae</taxon>
        <taxon>Amphibalanus</taxon>
    </lineage>
</organism>
<keyword evidence="7" id="KW-1185">Reference proteome</keyword>
<accession>A0A6A4VZY8</accession>
<evidence type="ECO:0000313" key="6">
    <source>
        <dbReference type="EMBL" id="KAF0299213.1"/>
    </source>
</evidence>
<dbReference type="AlphaFoldDB" id="A0A6A4VZY8"/>
<evidence type="ECO:0000256" key="4">
    <source>
        <dbReference type="ARBA" id="ARBA00023136"/>
    </source>
</evidence>
<evidence type="ECO:0000256" key="2">
    <source>
        <dbReference type="ARBA" id="ARBA00022692"/>
    </source>
</evidence>
<evidence type="ECO:0000256" key="5">
    <source>
        <dbReference type="SAM" id="Phobius"/>
    </source>
</evidence>
<feature type="transmembrane region" description="Helical" evidence="5">
    <location>
        <begin position="6"/>
        <end position="30"/>
    </location>
</feature>
<dbReference type="OrthoDB" id="448280at2759"/>
<reference evidence="6 7" key="1">
    <citation type="submission" date="2019-07" db="EMBL/GenBank/DDBJ databases">
        <title>Draft genome assembly of a fouling barnacle, Amphibalanus amphitrite (Darwin, 1854): The first reference genome for Thecostraca.</title>
        <authorList>
            <person name="Kim W."/>
        </authorList>
    </citation>
    <scope>NUCLEOTIDE SEQUENCE [LARGE SCALE GENOMIC DNA]</scope>
    <source>
        <strain evidence="6">SNU_AA5</strain>
        <tissue evidence="6">Soma without cirri and trophi</tissue>
    </source>
</reference>
<sequence length="229" mass="23863">MEDSALWTKIICLLLFGVISLACGLVPLVASRAARPLAPQSRRQDRGACEGASASGALVRAVSSAAACSSARCSRTCCLRSARSSRQIESADLLPGMHSPAGEIFICIGFFLVYLVEELVHACLAGRASAKRRRDVAPAPVVSSPSAVVVEVHGDRDAMSWHEKYAEPPPVTAAVTEAAAELAEHGHHHGGAAGHDHGAVVATLHALRAYIVIVALSVHSVFEGFACGV</sequence>
<dbReference type="Proteomes" id="UP000440578">
    <property type="component" value="Unassembled WGS sequence"/>
</dbReference>
<gene>
    <name evidence="6" type="ORF">FJT64_003522</name>
</gene>
<dbReference type="Pfam" id="PF02535">
    <property type="entry name" value="Zip"/>
    <property type="match status" value="1"/>
</dbReference>
<keyword evidence="3 5" id="KW-1133">Transmembrane helix</keyword>
<keyword evidence="2 5" id="KW-0812">Transmembrane</keyword>
<dbReference type="GO" id="GO:0016020">
    <property type="term" value="C:membrane"/>
    <property type="evidence" value="ECO:0007669"/>
    <property type="project" value="UniProtKB-SubCell"/>
</dbReference>
<comment type="caution">
    <text evidence="6">The sequence shown here is derived from an EMBL/GenBank/DDBJ whole genome shotgun (WGS) entry which is preliminary data.</text>
</comment>
<name>A0A6A4VZY8_AMPAM</name>